<protein>
    <submittedName>
        <fullName evidence="9">Uncharacterized protein</fullName>
    </submittedName>
</protein>
<evidence type="ECO:0000313" key="9">
    <source>
        <dbReference type="EMBL" id="OXU26782.1"/>
    </source>
</evidence>
<keyword evidence="3" id="KW-0479">Metal-binding</keyword>
<dbReference type="InterPro" id="IPR017927">
    <property type="entry name" value="FAD-bd_FR_type"/>
</dbReference>
<comment type="caution">
    <text evidence="9">The sequence shown here is derived from an EMBL/GenBank/DDBJ whole genome shotgun (WGS) entry which is preliminary data.</text>
</comment>
<dbReference type="SUPFAM" id="SSF52343">
    <property type="entry name" value="Ferredoxin reductase-like, C-terminal NADP-linked domain"/>
    <property type="match status" value="1"/>
</dbReference>
<dbReference type="Pfam" id="PF00173">
    <property type="entry name" value="Cyt-b5"/>
    <property type="match status" value="1"/>
</dbReference>
<feature type="region of interest" description="Disordered" evidence="6">
    <location>
        <begin position="69"/>
        <end position="93"/>
    </location>
</feature>
<dbReference type="CDD" id="cd06183">
    <property type="entry name" value="cyt_b5_reduct_like"/>
    <property type="match status" value="1"/>
</dbReference>
<evidence type="ECO:0000256" key="3">
    <source>
        <dbReference type="ARBA" id="ARBA00022723"/>
    </source>
</evidence>
<dbReference type="Pfam" id="PF00175">
    <property type="entry name" value="NAD_binding_1"/>
    <property type="match status" value="1"/>
</dbReference>
<dbReference type="PROSITE" id="PS50255">
    <property type="entry name" value="CYTOCHROME_B5_2"/>
    <property type="match status" value="1"/>
</dbReference>
<evidence type="ECO:0000259" key="8">
    <source>
        <dbReference type="PROSITE" id="PS51384"/>
    </source>
</evidence>
<sequence>MEDRQSSRQSVDSYVFQPPANKSKTEELGEKMKKIDVKPPSALGLLAKNTALLPSGIVRVKQLRDAALNQASPSSGASSSGSATGNPRNKTALAPGHSLMDWIRLGSSGVDLTGVGGKLLSVAPAELAKHNTENDAWIAIRGIVFNVSRYMSFHPGGVPELMKGVGKDATKLFDDVHAWVNYQSILQKCVVGRLERSAGAELLFESDKSKPKKSTKSETEPVPDPPAAVKMDWRQTTNTVSMFYAATRTDQPLGECRVKKLSDSEFSLRICPAGKSGDIVTHNVKLIEDVEWPPNCQRSSEAPEVEIVFKKKNRGIWKKYGSFAESREKADSTQRSYNEYEVLENTPLCKIVHLLVLRAQNYMQIVPPGRHVEAKMKVLGTEVSRLYTPVPSFIHPEERPATALTDDCLCLMVKRYEDGAMTPSLTALQPGEKLCLSNTLGDFVAEEFDSFAAMHLLAAGTGLTAMLSIVKRALSRRNPPSINLINFNRDEDSIFYGRELDRVSGERTLSVTHVLSAADSSWSGKRGTVSEDLLKDLMGEQSPKACVFACGPPGFMEVARESLRKLGWQASQMREFEG</sequence>
<keyword evidence="10" id="KW-1185">Reference proteome</keyword>
<feature type="compositionally biased region" description="Basic and acidic residues" evidence="6">
    <location>
        <begin position="205"/>
        <end position="219"/>
    </location>
</feature>
<feature type="region of interest" description="Disordered" evidence="6">
    <location>
        <begin position="205"/>
        <end position="229"/>
    </location>
</feature>
<dbReference type="PROSITE" id="PS00191">
    <property type="entry name" value="CYTOCHROME_B5_1"/>
    <property type="match status" value="1"/>
</dbReference>
<evidence type="ECO:0000256" key="6">
    <source>
        <dbReference type="SAM" id="MobiDB-lite"/>
    </source>
</evidence>
<evidence type="ECO:0000256" key="2">
    <source>
        <dbReference type="ARBA" id="ARBA00022617"/>
    </source>
</evidence>
<evidence type="ECO:0000313" key="10">
    <source>
        <dbReference type="Proteomes" id="UP000215335"/>
    </source>
</evidence>
<dbReference type="InterPro" id="IPR017938">
    <property type="entry name" value="Riboflavin_synthase-like_b-brl"/>
</dbReference>
<evidence type="ECO:0000256" key="1">
    <source>
        <dbReference type="ARBA" id="ARBA00006105"/>
    </source>
</evidence>
<dbReference type="AlphaFoldDB" id="A0A232F857"/>
<gene>
    <name evidence="9" type="ORF">TSAR_006490</name>
</gene>
<proteinExistence type="inferred from homology"/>
<keyword evidence="4" id="KW-0560">Oxidoreductase</keyword>
<comment type="similarity">
    <text evidence="1">Belongs to the flavoprotein pyridine nucleotide cytochrome reductase family.</text>
</comment>
<dbReference type="SUPFAM" id="SSF55856">
    <property type="entry name" value="Cytochrome b5-like heme/steroid binding domain"/>
    <property type="match status" value="1"/>
</dbReference>
<feature type="compositionally biased region" description="Low complexity" evidence="6">
    <location>
        <begin position="71"/>
        <end position="85"/>
    </location>
</feature>
<feature type="region of interest" description="Disordered" evidence="6">
    <location>
        <begin position="1"/>
        <end position="34"/>
    </location>
</feature>
<evidence type="ECO:0000256" key="5">
    <source>
        <dbReference type="ARBA" id="ARBA00023004"/>
    </source>
</evidence>
<keyword evidence="5" id="KW-0408">Iron</keyword>
<evidence type="ECO:0000259" key="7">
    <source>
        <dbReference type="PROSITE" id="PS50255"/>
    </source>
</evidence>
<feature type="compositionally biased region" description="Basic and acidic residues" evidence="6">
    <location>
        <begin position="23"/>
        <end position="34"/>
    </location>
</feature>
<dbReference type="SUPFAM" id="SSF63380">
    <property type="entry name" value="Riboflavin synthase domain-like"/>
    <property type="match status" value="1"/>
</dbReference>
<dbReference type="GO" id="GO:0005783">
    <property type="term" value="C:endoplasmic reticulum"/>
    <property type="evidence" value="ECO:0007669"/>
    <property type="project" value="TreeGrafter"/>
</dbReference>
<dbReference type="InterPro" id="IPR051872">
    <property type="entry name" value="Cytochrome_b5/Flavoprotein_Rdt"/>
</dbReference>
<dbReference type="PROSITE" id="PS51384">
    <property type="entry name" value="FAD_FR"/>
    <property type="match status" value="1"/>
</dbReference>
<dbReference type="GO" id="GO:0006801">
    <property type="term" value="P:superoxide metabolic process"/>
    <property type="evidence" value="ECO:0007669"/>
    <property type="project" value="TreeGrafter"/>
</dbReference>
<organism evidence="9 10">
    <name type="scientific">Trichomalopsis sarcophagae</name>
    <dbReference type="NCBI Taxonomy" id="543379"/>
    <lineage>
        <taxon>Eukaryota</taxon>
        <taxon>Metazoa</taxon>
        <taxon>Ecdysozoa</taxon>
        <taxon>Arthropoda</taxon>
        <taxon>Hexapoda</taxon>
        <taxon>Insecta</taxon>
        <taxon>Pterygota</taxon>
        <taxon>Neoptera</taxon>
        <taxon>Endopterygota</taxon>
        <taxon>Hymenoptera</taxon>
        <taxon>Apocrita</taxon>
        <taxon>Proctotrupomorpha</taxon>
        <taxon>Chalcidoidea</taxon>
        <taxon>Pteromalidae</taxon>
        <taxon>Pteromalinae</taxon>
        <taxon>Trichomalopsis</taxon>
    </lineage>
</organism>
<dbReference type="Proteomes" id="UP000215335">
    <property type="component" value="Unassembled WGS sequence"/>
</dbReference>
<dbReference type="InterPro" id="IPR036400">
    <property type="entry name" value="Cyt_B5-like_heme/steroid_sf"/>
</dbReference>
<dbReference type="Pfam" id="PF00970">
    <property type="entry name" value="FAD_binding_6"/>
    <property type="match status" value="1"/>
</dbReference>
<accession>A0A232F857</accession>
<dbReference type="GO" id="GO:0046872">
    <property type="term" value="F:metal ion binding"/>
    <property type="evidence" value="ECO:0007669"/>
    <property type="project" value="UniProtKB-KW"/>
</dbReference>
<dbReference type="PANTHER" id="PTHR46237">
    <property type="entry name" value="CYTOCHROME B5 REDUCTASE 4 FAMILY MEMBER"/>
    <property type="match status" value="1"/>
</dbReference>
<name>A0A232F857_9HYME</name>
<dbReference type="Gene3D" id="3.10.120.10">
    <property type="entry name" value="Cytochrome b5-like heme/steroid binding domain"/>
    <property type="match status" value="1"/>
</dbReference>
<reference evidence="9 10" key="1">
    <citation type="journal article" date="2017" name="Curr. Biol.">
        <title>The Evolution of Venom by Co-option of Single-Copy Genes.</title>
        <authorList>
            <person name="Martinson E.O."/>
            <person name="Mrinalini"/>
            <person name="Kelkar Y.D."/>
            <person name="Chang C.H."/>
            <person name="Werren J.H."/>
        </authorList>
    </citation>
    <scope>NUCLEOTIDE SEQUENCE [LARGE SCALE GENOMIC DNA]</scope>
    <source>
        <strain evidence="9 10">Alberta</strain>
        <tissue evidence="9">Whole body</tissue>
    </source>
</reference>
<dbReference type="PANTHER" id="PTHR46237:SF1">
    <property type="entry name" value="CYTOCHROME B5 REDUCTASE 4"/>
    <property type="match status" value="1"/>
</dbReference>
<dbReference type="InterPro" id="IPR018506">
    <property type="entry name" value="Cyt_B5_heme-BS"/>
</dbReference>
<keyword evidence="2" id="KW-0349">Heme</keyword>
<dbReference type="Gene3D" id="3.40.50.80">
    <property type="entry name" value="Nucleotide-binding domain of ferredoxin-NADP reductase (FNR) module"/>
    <property type="match status" value="1"/>
</dbReference>
<dbReference type="InterPro" id="IPR001433">
    <property type="entry name" value="OxRdtase_FAD/NAD-bd"/>
</dbReference>
<dbReference type="InterPro" id="IPR039261">
    <property type="entry name" value="FNR_nucleotide-bd"/>
</dbReference>
<dbReference type="GO" id="GO:0020037">
    <property type="term" value="F:heme binding"/>
    <property type="evidence" value="ECO:0007669"/>
    <property type="project" value="InterPro"/>
</dbReference>
<feature type="domain" description="FAD-binding FR-type" evidence="8">
    <location>
        <begin position="335"/>
        <end position="446"/>
    </location>
</feature>
<dbReference type="STRING" id="543379.A0A232F857"/>
<dbReference type="OrthoDB" id="432299at2759"/>
<dbReference type="FunFam" id="3.10.120.10:FF:000001">
    <property type="entry name" value="Cytochrome b5 reductase 4"/>
    <property type="match status" value="1"/>
</dbReference>
<dbReference type="Gene3D" id="2.40.30.10">
    <property type="entry name" value="Translation factors"/>
    <property type="match status" value="1"/>
</dbReference>
<dbReference type="InterPro" id="IPR001199">
    <property type="entry name" value="Cyt_B5-like_heme/steroid-bd"/>
</dbReference>
<dbReference type="SMART" id="SM01117">
    <property type="entry name" value="Cyt-b5"/>
    <property type="match status" value="1"/>
</dbReference>
<dbReference type="GO" id="GO:0004128">
    <property type="term" value="F:cytochrome-b5 reductase activity, acting on NAD(P)H"/>
    <property type="evidence" value="ECO:0007669"/>
    <property type="project" value="TreeGrafter"/>
</dbReference>
<evidence type="ECO:0000256" key="4">
    <source>
        <dbReference type="ARBA" id="ARBA00023002"/>
    </source>
</evidence>
<dbReference type="PRINTS" id="PR00406">
    <property type="entry name" value="CYTB5RDTASE"/>
</dbReference>
<dbReference type="InterPro" id="IPR008333">
    <property type="entry name" value="Cbr1-like_FAD-bd_dom"/>
</dbReference>
<feature type="domain" description="Cytochrome b5 heme-binding" evidence="7">
    <location>
        <begin position="119"/>
        <end position="195"/>
    </location>
</feature>
<dbReference type="EMBL" id="NNAY01000725">
    <property type="protein sequence ID" value="OXU26782.1"/>
    <property type="molecule type" value="Genomic_DNA"/>
</dbReference>